<sequence>MDEIFGDIENVLFDELDGKSDTKCNKTYNITKFELNNSTKRVEWQLNSKSEVNIRAKIPEQFDKNISINFLHGAIEWNQNIGHTVFQLNISTDRSCIDSYTKERWINLENNKTKCKNHQKLNEGEEINLIFTFGNFSLSYILETIENIIEDKVSLEIPISLVQYIQNYKITCVNDYLLLWKNLQTTVYAEKIKNKWKVKRGIHKDDMENLKDFDIEKEKMAELMEEKYAKDCFKLNKELVEKYNEKVLNKMKNMILRRGKEVFSFKDFTNKVEKEYFILSEDIQKKLGE</sequence>
<organism evidence="1 2">
    <name type="scientific">Meloidogyne hapla</name>
    <name type="common">Root-knot nematode worm</name>
    <dbReference type="NCBI Taxonomy" id="6305"/>
    <lineage>
        <taxon>Eukaryota</taxon>
        <taxon>Metazoa</taxon>
        <taxon>Ecdysozoa</taxon>
        <taxon>Nematoda</taxon>
        <taxon>Chromadorea</taxon>
        <taxon>Rhabditida</taxon>
        <taxon>Tylenchina</taxon>
        <taxon>Tylenchomorpha</taxon>
        <taxon>Tylenchoidea</taxon>
        <taxon>Meloidogynidae</taxon>
        <taxon>Meloidogyninae</taxon>
        <taxon>Meloidogyne</taxon>
    </lineage>
</organism>
<keyword evidence="1" id="KW-1185">Reference proteome</keyword>
<name>A0A1I8C3A5_MELHA</name>
<evidence type="ECO:0000313" key="1">
    <source>
        <dbReference type="Proteomes" id="UP000095281"/>
    </source>
</evidence>
<proteinExistence type="predicted"/>
<dbReference type="Proteomes" id="UP000095281">
    <property type="component" value="Unplaced"/>
</dbReference>
<reference evidence="2" key="1">
    <citation type="submission" date="2016-11" db="UniProtKB">
        <authorList>
            <consortium name="WormBaseParasite"/>
        </authorList>
    </citation>
    <scope>IDENTIFICATION</scope>
</reference>
<dbReference type="WBParaSite" id="MhA1_Contig985.frz3.gene3">
    <property type="protein sequence ID" value="MhA1_Contig985.frz3.gene3"/>
    <property type="gene ID" value="MhA1_Contig985.frz3.gene3"/>
</dbReference>
<dbReference type="AlphaFoldDB" id="A0A1I8C3A5"/>
<accession>A0A1I8C3A5</accession>
<protein>
    <submittedName>
        <fullName evidence="2">CS domain-containing protein</fullName>
    </submittedName>
</protein>
<evidence type="ECO:0000313" key="2">
    <source>
        <dbReference type="WBParaSite" id="MhA1_Contig985.frz3.gene3"/>
    </source>
</evidence>